<dbReference type="GeneID" id="94580403"/>
<keyword evidence="5" id="KW-1185">Reference proteome</keyword>
<dbReference type="RefSeq" id="WP_085366837.1">
    <property type="nucleotide sequence ID" value="NZ_CAUJPZ010000053.1"/>
</dbReference>
<evidence type="ECO:0008006" key="6">
    <source>
        <dbReference type="Google" id="ProtNLM"/>
    </source>
</evidence>
<feature type="transmembrane region" description="Helical" evidence="1">
    <location>
        <begin position="112"/>
        <end position="131"/>
    </location>
</feature>
<dbReference type="Pfam" id="PF21001">
    <property type="entry name" value="YqiJ_N"/>
    <property type="match status" value="1"/>
</dbReference>
<dbReference type="STRING" id="194197.BWD09_10890"/>
<dbReference type="OrthoDB" id="7207054at2"/>
<feature type="domain" description="Inner membrane protein YqiJ OB-fold" evidence="2">
    <location>
        <begin position="150"/>
        <end position="213"/>
    </location>
</feature>
<evidence type="ECO:0000259" key="3">
    <source>
        <dbReference type="Pfam" id="PF21001"/>
    </source>
</evidence>
<dbReference type="InterPro" id="IPR048376">
    <property type="entry name" value="YqiJ_N"/>
</dbReference>
<feature type="transmembrane region" description="Helical" evidence="1">
    <location>
        <begin position="12"/>
        <end position="36"/>
    </location>
</feature>
<proteinExistence type="predicted"/>
<keyword evidence="1" id="KW-0812">Transmembrane</keyword>
<feature type="transmembrane region" description="Helical" evidence="1">
    <location>
        <begin position="82"/>
        <end position="106"/>
    </location>
</feature>
<dbReference type="AlphaFoldDB" id="A0A1X3D476"/>
<dbReference type="Pfam" id="PF07290">
    <property type="entry name" value="YqiJ_OB"/>
    <property type="match status" value="1"/>
</dbReference>
<gene>
    <name evidence="4" type="ORF">BWD09_10890</name>
</gene>
<feature type="domain" description="Inner membrane protein YqiJ N-terminal" evidence="3">
    <location>
        <begin position="12"/>
        <end position="128"/>
    </location>
</feature>
<evidence type="ECO:0000313" key="5">
    <source>
        <dbReference type="Proteomes" id="UP000193118"/>
    </source>
</evidence>
<dbReference type="InterPro" id="IPR010840">
    <property type="entry name" value="YqiJ_OB"/>
</dbReference>
<evidence type="ECO:0000256" key="1">
    <source>
        <dbReference type="SAM" id="Phobius"/>
    </source>
</evidence>
<name>A0A1X3D476_9NEIS</name>
<organism evidence="4 5">
    <name type="scientific">Neisseria dentiae</name>
    <dbReference type="NCBI Taxonomy" id="194197"/>
    <lineage>
        <taxon>Bacteria</taxon>
        <taxon>Pseudomonadati</taxon>
        <taxon>Pseudomonadota</taxon>
        <taxon>Betaproteobacteria</taxon>
        <taxon>Neisseriales</taxon>
        <taxon>Neisseriaceae</taxon>
        <taxon>Neisseria</taxon>
    </lineage>
</organism>
<protein>
    <recommendedName>
        <fullName evidence="6">DUF1449 family protein</fullName>
    </recommendedName>
</protein>
<comment type="caution">
    <text evidence="4">The sequence shown here is derived from an EMBL/GenBank/DDBJ whole genome shotgun (WGS) entry which is preliminary data.</text>
</comment>
<sequence>MWDLINALETRIFGIALMLMLMLGILEIASLLMGGINDWVDNLLPESLTETAHAEVGLEAADAGAFIRFLSWLYVGKVPLLMLMVVFLAVFGLLGYFFQTAFYAVFGSYLNGWAAAAAVWFACLPAVRTAAAGLYQIMPKDETTAVTQSSLIGRVGVVVLGEARAGSPAQVRVKDGHGQQHYVMAEPDSDGPVLKQGEAVLLVSLSGNTFKAIHNPSGSLVD</sequence>
<evidence type="ECO:0000259" key="2">
    <source>
        <dbReference type="Pfam" id="PF07290"/>
    </source>
</evidence>
<dbReference type="EMBL" id="MTBO01000038">
    <property type="protein sequence ID" value="OSI14327.1"/>
    <property type="molecule type" value="Genomic_DNA"/>
</dbReference>
<keyword evidence="1" id="KW-0472">Membrane</keyword>
<reference evidence="5" key="1">
    <citation type="submission" date="2017-01" db="EMBL/GenBank/DDBJ databases">
        <authorList>
            <person name="Wolfgang W.J."/>
            <person name="Cole J."/>
            <person name="Wroblewski D."/>
            <person name="Mcginnis J."/>
            <person name="Musser K.A."/>
        </authorList>
    </citation>
    <scope>NUCLEOTIDE SEQUENCE [LARGE SCALE GENOMIC DNA]</scope>
    <source>
        <strain evidence="5">DSM 19151</strain>
    </source>
</reference>
<keyword evidence="1" id="KW-1133">Transmembrane helix</keyword>
<accession>A0A1X3D476</accession>
<evidence type="ECO:0000313" key="4">
    <source>
        <dbReference type="EMBL" id="OSI14327.1"/>
    </source>
</evidence>
<dbReference type="Proteomes" id="UP000193118">
    <property type="component" value="Unassembled WGS sequence"/>
</dbReference>